<feature type="transmembrane region" description="Helical" evidence="10">
    <location>
        <begin position="389"/>
        <end position="408"/>
    </location>
</feature>
<reference evidence="12" key="1">
    <citation type="submission" date="2021-02" db="EMBL/GenBank/DDBJ databases">
        <authorList>
            <person name="Nowell W R."/>
        </authorList>
    </citation>
    <scope>NUCLEOTIDE SEQUENCE</scope>
</reference>
<dbReference type="PRINTS" id="PR00237">
    <property type="entry name" value="GPCRRHODOPSN"/>
</dbReference>
<comment type="caution">
    <text evidence="12">The sequence shown here is derived from an EMBL/GenBank/DDBJ whole genome shotgun (WGS) entry which is preliminary data.</text>
</comment>
<dbReference type="GO" id="GO:0004930">
    <property type="term" value="F:G protein-coupled receptor activity"/>
    <property type="evidence" value="ECO:0007669"/>
    <property type="project" value="UniProtKB-KW"/>
</dbReference>
<dbReference type="PANTHER" id="PTHR24248">
    <property type="entry name" value="ADRENERGIC RECEPTOR-RELATED G-PROTEIN COUPLED RECEPTOR"/>
    <property type="match status" value="1"/>
</dbReference>
<accession>A0A813UNG4</accession>
<evidence type="ECO:0000256" key="9">
    <source>
        <dbReference type="RuleBase" id="RU000688"/>
    </source>
</evidence>
<dbReference type="SUPFAM" id="SSF81321">
    <property type="entry name" value="Family A G protein-coupled receptor-like"/>
    <property type="match status" value="1"/>
</dbReference>
<dbReference type="GO" id="GO:0071880">
    <property type="term" value="P:adenylate cyclase-activating adrenergic receptor signaling pathway"/>
    <property type="evidence" value="ECO:0007669"/>
    <property type="project" value="TreeGrafter"/>
</dbReference>
<sequence length="432" mass="50781">MELFSLTINTTITDVQWQAYPIGFFLLLLCLLTILGNLLVLYAIIREKTLHISTYYYIASLAFADLLVGLIAMPFAFIFEMTDDEYWLFRRHLRFLCDFWHSMDIFASAASIFGLCAIGLDRYISITKPMLYPNSFISKRWYYMLSIIWIGSAMISFPAVIYFGTAQTTNRRLSMSNGTVVTQLSLFKECDFPNNTYYMLFVSVVSFYVPLSIMMYVYVQVYIAAKKQVLALRSGYKHHYRIKSAKSFIPKFRLKEISNKNETYIKNVAETNENDVHLTTDMLIENRRPSPDLITLRIHHGKYQNPILDSFDQNDKNGNKSYKKMRRKRAQTNTFWKKFSRDQKAAKFIGIIMGVFVVCWLPYFVYFLLSGVFKIRLKDENYHELLFKIFSWLGYTNSALDVLVYVFTSKELRTTFWKLFIPRTCRRKNGTN</sequence>
<dbReference type="PANTHER" id="PTHR24248:SF185">
    <property type="entry name" value="DOPAMINE RECEPTOR 2"/>
    <property type="match status" value="1"/>
</dbReference>
<dbReference type="Gene3D" id="1.20.1070.10">
    <property type="entry name" value="Rhodopsin 7-helix transmembrane proteins"/>
    <property type="match status" value="1"/>
</dbReference>
<proteinExistence type="inferred from homology"/>
<evidence type="ECO:0000313" key="13">
    <source>
        <dbReference type="Proteomes" id="UP000663845"/>
    </source>
</evidence>
<evidence type="ECO:0000256" key="8">
    <source>
        <dbReference type="ARBA" id="ARBA00023224"/>
    </source>
</evidence>
<evidence type="ECO:0000259" key="11">
    <source>
        <dbReference type="PROSITE" id="PS50262"/>
    </source>
</evidence>
<evidence type="ECO:0000313" key="12">
    <source>
        <dbReference type="EMBL" id="CAF0829245.1"/>
    </source>
</evidence>
<keyword evidence="3 9" id="KW-0812">Transmembrane</keyword>
<evidence type="ECO:0000256" key="7">
    <source>
        <dbReference type="ARBA" id="ARBA00023170"/>
    </source>
</evidence>
<dbReference type="EMBL" id="CAJNOG010000043">
    <property type="protein sequence ID" value="CAF0829245.1"/>
    <property type="molecule type" value="Genomic_DNA"/>
</dbReference>
<name>A0A813UNG4_9BILA</name>
<keyword evidence="7 9" id="KW-0675">Receptor</keyword>
<evidence type="ECO:0000256" key="3">
    <source>
        <dbReference type="ARBA" id="ARBA00022692"/>
    </source>
</evidence>
<comment type="similarity">
    <text evidence="9">Belongs to the G-protein coupled receptor 1 family.</text>
</comment>
<dbReference type="PROSITE" id="PS50262">
    <property type="entry name" value="G_PROTEIN_RECEP_F1_2"/>
    <property type="match status" value="1"/>
</dbReference>
<keyword evidence="5 9" id="KW-0297">G-protein coupled receptor</keyword>
<feature type="transmembrane region" description="Helical" evidence="10">
    <location>
        <begin position="56"/>
        <end position="79"/>
    </location>
</feature>
<evidence type="ECO:0000256" key="4">
    <source>
        <dbReference type="ARBA" id="ARBA00022989"/>
    </source>
</evidence>
<evidence type="ECO:0000256" key="10">
    <source>
        <dbReference type="SAM" id="Phobius"/>
    </source>
</evidence>
<feature type="transmembrane region" description="Helical" evidence="10">
    <location>
        <begin position="197"/>
        <end position="219"/>
    </location>
</feature>
<dbReference type="Proteomes" id="UP000663845">
    <property type="component" value="Unassembled WGS sequence"/>
</dbReference>
<dbReference type="InterPro" id="IPR017452">
    <property type="entry name" value="GPCR_Rhodpsn_7TM"/>
</dbReference>
<protein>
    <recommendedName>
        <fullName evidence="11">G-protein coupled receptors family 1 profile domain-containing protein</fullName>
    </recommendedName>
</protein>
<keyword evidence="2" id="KW-1003">Cell membrane</keyword>
<feature type="transmembrane region" description="Helical" evidence="10">
    <location>
        <begin position="99"/>
        <end position="120"/>
    </location>
</feature>
<evidence type="ECO:0000256" key="6">
    <source>
        <dbReference type="ARBA" id="ARBA00023136"/>
    </source>
</evidence>
<comment type="subcellular location">
    <subcellularLocation>
        <location evidence="1">Cell membrane</location>
        <topology evidence="1">Multi-pass membrane protein</topology>
    </subcellularLocation>
</comment>
<dbReference type="SMART" id="SM01381">
    <property type="entry name" value="7TM_GPCR_Srsx"/>
    <property type="match status" value="1"/>
</dbReference>
<evidence type="ECO:0000256" key="1">
    <source>
        <dbReference type="ARBA" id="ARBA00004651"/>
    </source>
</evidence>
<dbReference type="GO" id="GO:0043410">
    <property type="term" value="P:positive regulation of MAPK cascade"/>
    <property type="evidence" value="ECO:0007669"/>
    <property type="project" value="TreeGrafter"/>
</dbReference>
<feature type="domain" description="G-protein coupled receptors family 1 profile" evidence="11">
    <location>
        <begin position="36"/>
        <end position="405"/>
    </location>
</feature>
<organism evidence="12 13">
    <name type="scientific">Adineta steineri</name>
    <dbReference type="NCBI Taxonomy" id="433720"/>
    <lineage>
        <taxon>Eukaryota</taxon>
        <taxon>Metazoa</taxon>
        <taxon>Spiralia</taxon>
        <taxon>Gnathifera</taxon>
        <taxon>Rotifera</taxon>
        <taxon>Eurotatoria</taxon>
        <taxon>Bdelloidea</taxon>
        <taxon>Adinetida</taxon>
        <taxon>Adinetidae</taxon>
        <taxon>Adineta</taxon>
    </lineage>
</organism>
<feature type="transmembrane region" description="Helical" evidence="10">
    <location>
        <begin position="141"/>
        <end position="163"/>
    </location>
</feature>
<keyword evidence="6 10" id="KW-0472">Membrane</keyword>
<keyword evidence="4 10" id="KW-1133">Transmembrane helix</keyword>
<dbReference type="PROSITE" id="PS00237">
    <property type="entry name" value="G_PROTEIN_RECEP_F1_1"/>
    <property type="match status" value="1"/>
</dbReference>
<dbReference type="AlphaFoldDB" id="A0A813UNG4"/>
<dbReference type="InterPro" id="IPR000276">
    <property type="entry name" value="GPCR_Rhodpsn"/>
</dbReference>
<keyword evidence="8 9" id="KW-0807">Transducer</keyword>
<evidence type="ECO:0000256" key="2">
    <source>
        <dbReference type="ARBA" id="ARBA00022475"/>
    </source>
</evidence>
<dbReference type="GO" id="GO:0005886">
    <property type="term" value="C:plasma membrane"/>
    <property type="evidence" value="ECO:0007669"/>
    <property type="project" value="UniProtKB-SubCell"/>
</dbReference>
<evidence type="ECO:0000256" key="5">
    <source>
        <dbReference type="ARBA" id="ARBA00023040"/>
    </source>
</evidence>
<feature type="transmembrane region" description="Helical" evidence="10">
    <location>
        <begin position="20"/>
        <end position="44"/>
    </location>
</feature>
<feature type="transmembrane region" description="Helical" evidence="10">
    <location>
        <begin position="348"/>
        <end position="369"/>
    </location>
</feature>
<gene>
    <name evidence="12" type="ORF">JYZ213_LOCUS6742</name>
</gene>
<dbReference type="Pfam" id="PF00001">
    <property type="entry name" value="7tm_1"/>
    <property type="match status" value="1"/>
</dbReference>